<organism evidence="1 2">
    <name type="scientific">Naganishia adeliensis</name>
    <dbReference type="NCBI Taxonomy" id="92952"/>
    <lineage>
        <taxon>Eukaryota</taxon>
        <taxon>Fungi</taxon>
        <taxon>Dikarya</taxon>
        <taxon>Basidiomycota</taxon>
        <taxon>Agaricomycotina</taxon>
        <taxon>Tremellomycetes</taxon>
        <taxon>Filobasidiales</taxon>
        <taxon>Filobasidiaceae</taxon>
        <taxon>Naganishia</taxon>
    </lineage>
</organism>
<evidence type="ECO:0000313" key="1">
    <source>
        <dbReference type="EMBL" id="KAJ9101664.1"/>
    </source>
</evidence>
<reference evidence="1" key="1">
    <citation type="submission" date="2023-04" db="EMBL/GenBank/DDBJ databases">
        <title>Draft Genome sequencing of Naganishia species isolated from polar environments using Oxford Nanopore Technology.</title>
        <authorList>
            <person name="Leo P."/>
            <person name="Venkateswaran K."/>
        </authorList>
    </citation>
    <scope>NUCLEOTIDE SEQUENCE</scope>
    <source>
        <strain evidence="1">MNA-CCFEE 5262</strain>
    </source>
</reference>
<dbReference type="Proteomes" id="UP001230649">
    <property type="component" value="Unassembled WGS sequence"/>
</dbReference>
<comment type="caution">
    <text evidence="1">The sequence shown here is derived from an EMBL/GenBank/DDBJ whole genome shotgun (WGS) entry which is preliminary data.</text>
</comment>
<evidence type="ECO:0000313" key="2">
    <source>
        <dbReference type="Proteomes" id="UP001230649"/>
    </source>
</evidence>
<keyword evidence="2" id="KW-1185">Reference proteome</keyword>
<sequence>MDIVTTLVKSTFSWKDLISSTGSATKASVSVILVLLYGYLSRKYKFLSKKTEDQISSLCVTFFLPSLLFSEIGPLATPKNLASYWIIIVVSLVFQLVSLAFGLVGWKLFKMPQWIVSPCMVFNNATSLLLLLLESLGNTGTLKQLMRDGETIDEVLNRGRVYLLINALVCNLTRFAFGPYLLQQDSGLNWSYLEFSNPVQKLKEIKDQLPSADQLNPFNSVEEGEYPNVAPYPSSSDNNETQPLLTKQRAKRVSNSIGSKLKAVWESVGEYLNPPMIGGGVAVILGLIPFMRHALFDNTGFFSPIAESIKNLGKLYTVLQMFVLGAHLYSKQGGRPAVLPMLYLLVMRFAVMTALGCGAVYGMRHWLGSAVKEDPVLDFILILIPVGPPALTLAAIVEMSDAGEATQSAVAKTILISYIFTPVISFSVSAALTTVKLLY</sequence>
<gene>
    <name evidence="1" type="ORF">QFC20_005197</name>
</gene>
<proteinExistence type="predicted"/>
<protein>
    <submittedName>
        <fullName evidence="1">Uncharacterized protein</fullName>
    </submittedName>
</protein>
<accession>A0ACC2VQF8</accession>
<name>A0ACC2VQF8_9TREE</name>
<dbReference type="EMBL" id="JASBWS010000068">
    <property type="protein sequence ID" value="KAJ9101664.1"/>
    <property type="molecule type" value="Genomic_DNA"/>
</dbReference>